<keyword evidence="5 6" id="KW-0472">Membrane</keyword>
<dbReference type="AlphaFoldDB" id="A0A3R5UX93"/>
<dbReference type="RefSeq" id="WP_128501087.1">
    <property type="nucleotide sequence ID" value="NZ_CP035107.1"/>
</dbReference>
<evidence type="ECO:0000313" key="9">
    <source>
        <dbReference type="EMBL" id="QAR30606.1"/>
    </source>
</evidence>
<dbReference type="GO" id="GO:0017004">
    <property type="term" value="P:cytochrome complex assembly"/>
    <property type="evidence" value="ECO:0007669"/>
    <property type="project" value="UniProtKB-KW"/>
</dbReference>
<evidence type="ECO:0000256" key="1">
    <source>
        <dbReference type="ARBA" id="ARBA00004141"/>
    </source>
</evidence>
<feature type="transmembrane region" description="Helical" evidence="6">
    <location>
        <begin position="1067"/>
        <end position="1087"/>
    </location>
</feature>
<feature type="transmembrane region" description="Helical" evidence="6">
    <location>
        <begin position="824"/>
        <end position="846"/>
    </location>
</feature>
<keyword evidence="2 6" id="KW-0812">Transmembrane</keyword>
<evidence type="ECO:0000256" key="6">
    <source>
        <dbReference type="SAM" id="Phobius"/>
    </source>
</evidence>
<evidence type="ECO:0000259" key="8">
    <source>
        <dbReference type="Pfam" id="PF05140"/>
    </source>
</evidence>
<feature type="domain" description="ResB-like" evidence="8">
    <location>
        <begin position="341"/>
        <end position="429"/>
    </location>
</feature>
<reference evidence="9 10" key="1">
    <citation type="submission" date="2019-01" db="EMBL/GenBank/DDBJ databases">
        <title>Whole Genome of Ornithobacterium rhinotracheale FARPER-174b.</title>
        <authorList>
            <person name="Tataje-Lavanda L.A."/>
            <person name="Montalvan A."/>
            <person name="Montesinos R."/>
            <person name="Zimic M."/>
            <person name="Fernandez-Sanchez M."/>
            <person name="Fernandez-Diaz M."/>
        </authorList>
    </citation>
    <scope>NUCLEOTIDE SEQUENCE [LARGE SCALE GENOMIC DNA]</scope>
    <source>
        <strain evidence="9 10">FARPER-174b</strain>
    </source>
</reference>
<dbReference type="InterPro" id="IPR007816">
    <property type="entry name" value="ResB-like_domain"/>
</dbReference>
<dbReference type="InterPro" id="IPR002541">
    <property type="entry name" value="Cyt_c_assembly"/>
</dbReference>
<keyword evidence="3" id="KW-0201">Cytochrome c-type biogenesis</keyword>
<feature type="transmembrane region" description="Helical" evidence="6">
    <location>
        <begin position="795"/>
        <end position="812"/>
    </location>
</feature>
<feature type="transmembrane region" description="Helical" evidence="6">
    <location>
        <begin position="12"/>
        <end position="31"/>
    </location>
</feature>
<evidence type="ECO:0000256" key="5">
    <source>
        <dbReference type="ARBA" id="ARBA00023136"/>
    </source>
</evidence>
<protein>
    <submittedName>
        <fullName evidence="9">Cytochrome C biogenesis protein CcsB</fullName>
    </submittedName>
</protein>
<feature type="transmembrane region" description="Helical" evidence="6">
    <location>
        <begin position="916"/>
        <end position="948"/>
    </location>
</feature>
<dbReference type="Proteomes" id="UP000287701">
    <property type="component" value="Chromosome"/>
</dbReference>
<feature type="transmembrane region" description="Helical" evidence="6">
    <location>
        <begin position="858"/>
        <end position="874"/>
    </location>
</feature>
<evidence type="ECO:0000256" key="2">
    <source>
        <dbReference type="ARBA" id="ARBA00022692"/>
    </source>
</evidence>
<keyword evidence="4 6" id="KW-1133">Transmembrane helix</keyword>
<feature type="transmembrane region" description="Helical" evidence="6">
    <location>
        <begin position="879"/>
        <end position="896"/>
    </location>
</feature>
<gene>
    <name evidence="9" type="ORF">EQP59_04190</name>
</gene>
<evidence type="ECO:0000256" key="3">
    <source>
        <dbReference type="ARBA" id="ARBA00022748"/>
    </source>
</evidence>
<organism evidence="9 10">
    <name type="scientific">Ornithobacterium rhinotracheale</name>
    <dbReference type="NCBI Taxonomy" id="28251"/>
    <lineage>
        <taxon>Bacteria</taxon>
        <taxon>Pseudomonadati</taxon>
        <taxon>Bacteroidota</taxon>
        <taxon>Flavobacteriia</taxon>
        <taxon>Flavobacteriales</taxon>
        <taxon>Weeksellaceae</taxon>
        <taxon>Ornithobacterium</taxon>
    </lineage>
</organism>
<name>A0A3R5UX93_ORNRH</name>
<feature type="transmembrane region" description="Helical" evidence="6">
    <location>
        <begin position="78"/>
        <end position="97"/>
    </location>
</feature>
<feature type="transmembrane region" description="Helical" evidence="6">
    <location>
        <begin position="43"/>
        <end position="66"/>
    </location>
</feature>
<evidence type="ECO:0000256" key="4">
    <source>
        <dbReference type="ARBA" id="ARBA00022989"/>
    </source>
</evidence>
<dbReference type="EMBL" id="CP035107">
    <property type="protein sequence ID" value="QAR30606.1"/>
    <property type="molecule type" value="Genomic_DNA"/>
</dbReference>
<evidence type="ECO:0000313" key="10">
    <source>
        <dbReference type="Proteomes" id="UP000287701"/>
    </source>
</evidence>
<dbReference type="InterPro" id="IPR045062">
    <property type="entry name" value="Cyt_c_biogenesis_CcsA/CcmC"/>
</dbReference>
<sequence>MDILKKLLLSTRAMAVMLLIYAVAMAVATFIENDYGTPAAKQLVYYSTWFSLLQVLLIINFIANIFRYRLWHRGKWSVLLFHLAFIVIFIGAAYTHLFSVEGMMNIREGQTSNHIISSKTYVKLDIFDGDQHLAYETPYTMTFLNSKKVGFPLHQNFSQRYSFKDRDISVKSLDYIPYAKDTVIAGKGKLSIEIVTVGQGGRKTNYIQEGEIKEIGGAVFTFNNPIEGTIQISGNENALTINSPLEGQSMSMQGQQMGAVTDSATFAQSFQKIEVNTPQNTRLRAMYQIGPVNFVLAKPAYRGTLEFIAGDKNKDQENSNVVVLEYKDGNVKDTLILRGGEGYTNLSARKQINGLMISAGYGSKIINTPFAIKLKDFQMETYPGSRNPSSFASEIAVIDGGTEKDYRIYMNNVLDYGGYRFFQSGYDPDELGTRLSVNQDRPGTIITYIGYIMLYLGMFLTLFWKGSRFINLAKMLKNLSHKKYILLGFLSLLSLQNLKAQEAEQHIKTLDSIANSADEAQHHQHDGHNHDGEDFALKAEDINTIEKGEDIVKQINFSPEHLKKFEHLLIQDDRGRIKPVSTHALELLRKVYKSDEFYGLPATAWFLSVQQNPSLWAKAPIIKVSKNIGPEFYEKLKVDDTQHTSLMNMVDLATGEFYLAKAYGEAFRKKPSEKTKQDNEIINVTERFTILDNLAKGYYLKMIPVQNDINDTWTSWIKQGETMEIDTTALAFFNKYFNSLNQAQEDNNWAKVNAVADEIGNYQQKWGKNIVPPQNKVEIEVFYNHFEPFFHAMKVYAVLGLIFLILGFMNLFSHKKILKKITLYTLIATWLIFIIHAIGLGLRWYISGHAPWTNGYEAIVFISWIGVLAGLMLYRNSNAFLPAAGCFVAVIMMGFAHGSSLLDPQITPLVPVLKSYWLIIHVAIIAASYGFFGLSMVLAIFSLILYCLKSSKIISKNIKELSIVNEMSLTIGIFLLTVGTFLGGMWANESWGRYWSWDPKETWAFISIIVYAFVLHMRLVPGLRGNFAFNIASLWAVASPIMTYFGVNYYLSGLHTYAAGDKIPIPTWVPISVAIALVLSLVSYYFYRKNHKKLVSQ</sequence>
<dbReference type="Pfam" id="PF01578">
    <property type="entry name" value="Cytochrom_C_asm"/>
    <property type="match status" value="1"/>
</dbReference>
<feature type="transmembrane region" description="Helical" evidence="6">
    <location>
        <begin position="1027"/>
        <end position="1047"/>
    </location>
</feature>
<feature type="domain" description="ResB-like" evidence="8">
    <location>
        <begin position="75"/>
        <end position="119"/>
    </location>
</feature>
<evidence type="ECO:0000259" key="7">
    <source>
        <dbReference type="Pfam" id="PF01578"/>
    </source>
</evidence>
<dbReference type="Pfam" id="PF05140">
    <property type="entry name" value="ResB"/>
    <property type="match status" value="2"/>
</dbReference>
<feature type="transmembrane region" description="Helical" evidence="6">
    <location>
        <begin position="969"/>
        <end position="987"/>
    </location>
</feature>
<dbReference type="OrthoDB" id="9814290at2"/>
<dbReference type="GO" id="GO:0020037">
    <property type="term" value="F:heme binding"/>
    <property type="evidence" value="ECO:0007669"/>
    <property type="project" value="InterPro"/>
</dbReference>
<dbReference type="PANTHER" id="PTHR30071:SF1">
    <property type="entry name" value="CYTOCHROME B_B6 PROTEIN-RELATED"/>
    <property type="match status" value="1"/>
</dbReference>
<proteinExistence type="predicted"/>
<dbReference type="PANTHER" id="PTHR30071">
    <property type="entry name" value="HEME EXPORTER PROTEIN C"/>
    <property type="match status" value="1"/>
</dbReference>
<dbReference type="GO" id="GO:0005886">
    <property type="term" value="C:plasma membrane"/>
    <property type="evidence" value="ECO:0007669"/>
    <property type="project" value="TreeGrafter"/>
</dbReference>
<comment type="subcellular location">
    <subcellularLocation>
        <location evidence="1">Membrane</location>
        <topology evidence="1">Multi-pass membrane protein</topology>
    </subcellularLocation>
</comment>
<feature type="domain" description="Cytochrome c assembly protein" evidence="7">
    <location>
        <begin position="852"/>
        <end position="1055"/>
    </location>
</feature>
<feature type="transmembrane region" description="Helical" evidence="6">
    <location>
        <begin position="1002"/>
        <end position="1020"/>
    </location>
</feature>
<accession>A0A3R5UX93</accession>